<feature type="region of interest" description="Disordered" evidence="1">
    <location>
        <begin position="84"/>
        <end position="133"/>
    </location>
</feature>
<feature type="compositionally biased region" description="Basic and acidic residues" evidence="1">
    <location>
        <begin position="509"/>
        <end position="518"/>
    </location>
</feature>
<feature type="region of interest" description="Disordered" evidence="1">
    <location>
        <begin position="703"/>
        <end position="732"/>
    </location>
</feature>
<feature type="region of interest" description="Disordered" evidence="1">
    <location>
        <begin position="170"/>
        <end position="226"/>
    </location>
</feature>
<keyword evidence="3" id="KW-1185">Reference proteome</keyword>
<feature type="compositionally biased region" description="Polar residues" evidence="1">
    <location>
        <begin position="85"/>
        <end position="95"/>
    </location>
</feature>
<evidence type="ECO:0000256" key="1">
    <source>
        <dbReference type="SAM" id="MobiDB-lite"/>
    </source>
</evidence>
<gene>
    <name evidence="2" type="ORF">B0T11DRAFT_300657</name>
</gene>
<feature type="compositionally biased region" description="Polar residues" evidence="1">
    <location>
        <begin position="283"/>
        <end position="293"/>
    </location>
</feature>
<name>A0A8K0X1E5_9PEZI</name>
<protein>
    <submittedName>
        <fullName evidence="2">Uncharacterized protein</fullName>
    </submittedName>
</protein>
<evidence type="ECO:0000313" key="3">
    <source>
        <dbReference type="Proteomes" id="UP000813385"/>
    </source>
</evidence>
<feature type="region of interest" description="Disordered" evidence="1">
    <location>
        <begin position="244"/>
        <end position="323"/>
    </location>
</feature>
<accession>A0A8K0X1E5</accession>
<feature type="region of interest" description="Disordered" evidence="1">
    <location>
        <begin position="504"/>
        <end position="650"/>
    </location>
</feature>
<dbReference type="Proteomes" id="UP000813385">
    <property type="component" value="Unassembled WGS sequence"/>
</dbReference>
<sequence>MAAPVGIDLGAGRVTVPGVDGYFDIHIYYQALEDAAVREVEPLSQVSAIRHGRVDSDVSALDLDTPIAHPEEEIQDNHHLRGLVQASSSGSPPRTSQKRGAADGQSSLERGDSTGTPPYLKDMQSLGAKARSRMRMRNESPFFHACSQRDLLFLLRRSKDPWTGTMFGDRATGAGVRRPASGFSTSQGILHTEASSSGYDTIEDVYPKSSGTHSDQAPGLDPSGTAGADRSVLLAAGRVKSHKAKATQALALPVESRAPSRSSHDGLFALEAGSRSETRRAFPSTSTKSQADASTHRASRRKGNPTTTPSPPTGQENSALPHLDPPLRLEQYSMMAILESLPPSKIPAFAWSKTSIPKKDHPIRNPRFLTLYRCDLLPPPTPGSPHLLLASPLCPILRRDPDGPQASDESSILLIRGTEEAHVEGTAKTSTRTVRSLIPIPCRVTETSSPAIMPQVVARELRSPSEGARAVFNRNWRIMPEGLYNSAASVQTLNIADILRLHRNSPGLEPDKKGKDLELSENNEGEDAGSYTSDKGKGLDLRPYNKNQGTDLSASSIRAESPTLPPGEGPALASTPERPSPSGRKSGLSFHKGSHHRATPDAKARVKSRAKSPAPTTSAAGSPRAARKSWVAKSAPALAQGITRSISGPLQRLPKKIGDALARGRAPMSTATTTAAGRAEAAAAVQGSSNPYSVSFVEEISRGPVSQSRWSTDSEDRAQPAWYHRLSMRKRE</sequence>
<organism evidence="2 3">
    <name type="scientific">Plectosphaerella cucumerina</name>
    <dbReference type="NCBI Taxonomy" id="40658"/>
    <lineage>
        <taxon>Eukaryota</taxon>
        <taxon>Fungi</taxon>
        <taxon>Dikarya</taxon>
        <taxon>Ascomycota</taxon>
        <taxon>Pezizomycotina</taxon>
        <taxon>Sordariomycetes</taxon>
        <taxon>Hypocreomycetidae</taxon>
        <taxon>Glomerellales</taxon>
        <taxon>Plectosphaerellaceae</taxon>
        <taxon>Plectosphaerella</taxon>
    </lineage>
</organism>
<feature type="compositionally biased region" description="Polar residues" evidence="1">
    <location>
        <begin position="182"/>
        <end position="199"/>
    </location>
</feature>
<dbReference type="OrthoDB" id="10507506at2759"/>
<evidence type="ECO:0000313" key="2">
    <source>
        <dbReference type="EMBL" id="KAH7353528.1"/>
    </source>
</evidence>
<feature type="compositionally biased region" description="Polar residues" evidence="1">
    <location>
        <begin position="545"/>
        <end position="558"/>
    </location>
</feature>
<feature type="compositionally biased region" description="Polar residues" evidence="1">
    <location>
        <begin position="104"/>
        <end position="116"/>
    </location>
</feature>
<proteinExistence type="predicted"/>
<dbReference type="AlphaFoldDB" id="A0A8K0X1E5"/>
<comment type="caution">
    <text evidence="2">The sequence shown here is derived from an EMBL/GenBank/DDBJ whole genome shotgun (WGS) entry which is preliminary data.</text>
</comment>
<dbReference type="EMBL" id="JAGPXD010000005">
    <property type="protein sequence ID" value="KAH7353528.1"/>
    <property type="molecule type" value="Genomic_DNA"/>
</dbReference>
<reference evidence="2" key="1">
    <citation type="journal article" date="2021" name="Nat. Commun.">
        <title>Genetic determinants of endophytism in the Arabidopsis root mycobiome.</title>
        <authorList>
            <person name="Mesny F."/>
            <person name="Miyauchi S."/>
            <person name="Thiergart T."/>
            <person name="Pickel B."/>
            <person name="Atanasova L."/>
            <person name="Karlsson M."/>
            <person name="Huettel B."/>
            <person name="Barry K.W."/>
            <person name="Haridas S."/>
            <person name="Chen C."/>
            <person name="Bauer D."/>
            <person name="Andreopoulos W."/>
            <person name="Pangilinan J."/>
            <person name="LaButti K."/>
            <person name="Riley R."/>
            <person name="Lipzen A."/>
            <person name="Clum A."/>
            <person name="Drula E."/>
            <person name="Henrissat B."/>
            <person name="Kohler A."/>
            <person name="Grigoriev I.V."/>
            <person name="Martin F.M."/>
            <person name="Hacquard S."/>
        </authorList>
    </citation>
    <scope>NUCLEOTIDE SEQUENCE</scope>
    <source>
        <strain evidence="2">MPI-CAGE-AT-0016</strain>
    </source>
</reference>